<evidence type="ECO:0000313" key="1">
    <source>
        <dbReference type="EMBL" id="HIT17340.1"/>
    </source>
</evidence>
<dbReference type="Proteomes" id="UP000886893">
    <property type="component" value="Unassembled WGS sequence"/>
</dbReference>
<organism evidence="1 2">
    <name type="scientific">Candidatus Caccosoma faecigallinarum</name>
    <dbReference type="NCBI Taxonomy" id="2840720"/>
    <lineage>
        <taxon>Bacteria</taxon>
        <taxon>Bacillati</taxon>
        <taxon>Bacillota</taxon>
        <taxon>Bacillota incertae sedis</taxon>
        <taxon>Candidatus Caccosoma</taxon>
    </lineage>
</organism>
<protein>
    <recommendedName>
        <fullName evidence="3">DUF2357 domain-containing protein</fullName>
    </recommendedName>
</protein>
<reference evidence="1" key="2">
    <citation type="journal article" date="2021" name="PeerJ">
        <title>Extensive microbial diversity within the chicken gut microbiome revealed by metagenomics and culture.</title>
        <authorList>
            <person name="Gilroy R."/>
            <person name="Ravi A."/>
            <person name="Getino M."/>
            <person name="Pursley I."/>
            <person name="Horton D.L."/>
            <person name="Alikhan N.F."/>
            <person name="Baker D."/>
            <person name="Gharbi K."/>
            <person name="Hall N."/>
            <person name="Watson M."/>
            <person name="Adriaenssens E.M."/>
            <person name="Foster-Nyarko E."/>
            <person name="Jarju S."/>
            <person name="Secka A."/>
            <person name="Antonio M."/>
            <person name="Oren A."/>
            <person name="Chaudhuri R.R."/>
            <person name="La Ragione R."/>
            <person name="Hildebrand F."/>
            <person name="Pallen M.J."/>
        </authorList>
    </citation>
    <scope>NUCLEOTIDE SEQUENCE</scope>
    <source>
        <strain evidence="1">14508</strain>
    </source>
</reference>
<evidence type="ECO:0008006" key="3">
    <source>
        <dbReference type="Google" id="ProtNLM"/>
    </source>
</evidence>
<sequence length="469" mass="56084">MNEKEYAFIETLVHQITEKYPQEFYYKSFLSDLKYKRIIMTQESYPLEKEWITKCQKVIEKIQAITNNLRINVKYIKDVKRAEDASKMDRQAMHMTIKDSKLWKEKENGQYSVEFIHTNAIEDDIAIYENKFIKLLIDKLHIFIKTYIYQLSKEMGSVYQTFKSFDVSYQRVDEISAYKRYHRQKFSVLTINEDETAKLYNQLYQLEKKMMQLKNSTLYLVCSKEKDIQENIQMTNIIINEPNYNYCYKFYKKLKDTYAIAKIDSIIYFNFVILKLFETLHQTGFDEPDSKEKKGFSYDLDGCLELKNATFFKEDVLLFINTLPKFSFEIQIIQMNMDQEETLSCKLFFQVVPSFESSFSQTQLDRFIKKYQQEKKYDMAYIITADDLDFSQVFSIQTTKNETFIDFIYALGSTLEGMHIIYDKKCPVCGSMMILKDEKDLNCTICHSSWSLLTRREKQYVWIKAKKLD</sequence>
<dbReference type="EMBL" id="DVKI01000096">
    <property type="protein sequence ID" value="HIT17340.1"/>
    <property type="molecule type" value="Genomic_DNA"/>
</dbReference>
<comment type="caution">
    <text evidence="1">The sequence shown here is derived from an EMBL/GenBank/DDBJ whole genome shotgun (WGS) entry which is preliminary data.</text>
</comment>
<reference evidence="1" key="1">
    <citation type="submission" date="2020-10" db="EMBL/GenBank/DDBJ databases">
        <authorList>
            <person name="Gilroy R."/>
        </authorList>
    </citation>
    <scope>NUCLEOTIDE SEQUENCE</scope>
    <source>
        <strain evidence="1">14508</strain>
    </source>
</reference>
<dbReference type="AlphaFoldDB" id="A0A9D1G8P6"/>
<accession>A0A9D1G8P6</accession>
<gene>
    <name evidence="1" type="ORF">IAD04_03030</name>
</gene>
<evidence type="ECO:0000313" key="2">
    <source>
        <dbReference type="Proteomes" id="UP000886893"/>
    </source>
</evidence>
<name>A0A9D1G8P6_9FIRM</name>
<proteinExistence type="predicted"/>